<reference evidence="1" key="1">
    <citation type="submission" date="2018-11" db="EMBL/GenBank/DDBJ databases">
        <authorList>
            <consortium name="Pathogen Informatics"/>
        </authorList>
    </citation>
    <scope>NUCLEOTIDE SEQUENCE</scope>
</reference>
<organism evidence="1 2">
    <name type="scientific">Protopolystoma xenopodis</name>
    <dbReference type="NCBI Taxonomy" id="117903"/>
    <lineage>
        <taxon>Eukaryota</taxon>
        <taxon>Metazoa</taxon>
        <taxon>Spiralia</taxon>
        <taxon>Lophotrochozoa</taxon>
        <taxon>Platyhelminthes</taxon>
        <taxon>Monogenea</taxon>
        <taxon>Polyopisthocotylea</taxon>
        <taxon>Polystomatidea</taxon>
        <taxon>Polystomatidae</taxon>
        <taxon>Protopolystoma</taxon>
    </lineage>
</organism>
<dbReference type="AlphaFoldDB" id="A0A3S5AYH9"/>
<dbReference type="Proteomes" id="UP000784294">
    <property type="component" value="Unassembled WGS sequence"/>
</dbReference>
<name>A0A3S5AYH9_9PLAT</name>
<sequence length="79" mass="8377">MLQKCQHWALPSCPVLLTKAGVRLTPAARCDHTTLPDQMVTTILALASIIGCQQSGTVHRAELASVGSICMDKSGLAFL</sequence>
<protein>
    <submittedName>
        <fullName evidence="1">Uncharacterized protein</fullName>
    </submittedName>
</protein>
<comment type="caution">
    <text evidence="1">The sequence shown here is derived from an EMBL/GenBank/DDBJ whole genome shotgun (WGS) entry which is preliminary data.</text>
</comment>
<accession>A0A3S5AYH9</accession>
<dbReference type="EMBL" id="CAAALY010249837">
    <property type="protein sequence ID" value="VEL35432.1"/>
    <property type="molecule type" value="Genomic_DNA"/>
</dbReference>
<keyword evidence="2" id="KW-1185">Reference proteome</keyword>
<gene>
    <name evidence="1" type="ORF">PXEA_LOCUS28872</name>
</gene>
<evidence type="ECO:0000313" key="2">
    <source>
        <dbReference type="Proteomes" id="UP000784294"/>
    </source>
</evidence>
<evidence type="ECO:0000313" key="1">
    <source>
        <dbReference type="EMBL" id="VEL35432.1"/>
    </source>
</evidence>
<proteinExistence type="predicted"/>